<evidence type="ECO:0000313" key="3">
    <source>
        <dbReference type="EMBL" id="KAK6329890.1"/>
    </source>
</evidence>
<organism evidence="3 4">
    <name type="scientific">Orbilia javanica</name>
    <dbReference type="NCBI Taxonomy" id="47235"/>
    <lineage>
        <taxon>Eukaryota</taxon>
        <taxon>Fungi</taxon>
        <taxon>Dikarya</taxon>
        <taxon>Ascomycota</taxon>
        <taxon>Pezizomycotina</taxon>
        <taxon>Orbiliomycetes</taxon>
        <taxon>Orbiliales</taxon>
        <taxon>Orbiliaceae</taxon>
        <taxon>Orbilia</taxon>
    </lineage>
</organism>
<keyword evidence="1" id="KW-0175">Coiled coil</keyword>
<comment type="caution">
    <text evidence="3">The sequence shown here is derived from an EMBL/GenBank/DDBJ whole genome shotgun (WGS) entry which is preliminary data.</text>
</comment>
<accession>A0AAN8MP45</accession>
<dbReference type="EMBL" id="JAVHNR010000012">
    <property type="protein sequence ID" value="KAK6329890.1"/>
    <property type="molecule type" value="Genomic_DNA"/>
</dbReference>
<gene>
    <name evidence="3" type="ORF">TWF718_003317</name>
</gene>
<evidence type="ECO:0000313" key="4">
    <source>
        <dbReference type="Proteomes" id="UP001313282"/>
    </source>
</evidence>
<keyword evidence="4" id="KW-1185">Reference proteome</keyword>
<feature type="coiled-coil region" evidence="1">
    <location>
        <begin position="39"/>
        <end position="77"/>
    </location>
</feature>
<protein>
    <submittedName>
        <fullName evidence="3">Uncharacterized protein</fullName>
    </submittedName>
</protein>
<feature type="region of interest" description="Disordered" evidence="2">
    <location>
        <begin position="125"/>
        <end position="167"/>
    </location>
</feature>
<sequence length="167" mass="19179">MSDEPFEWHLQSRDFTTEEKDIVDNLNKLPKENAEVIKRLHLLREAEKLKKEQDRLIDEYEEDIAELEGRNNALRGRIVAQIQQIRSLQATTNHADPVELARLRVELQRAYGIIDGILKGYESKKRVRPKKWEKREDGSLVIPEDYLPSEQPGGAQDPPEAGPSGSV</sequence>
<dbReference type="AlphaFoldDB" id="A0AAN8MP45"/>
<evidence type="ECO:0000256" key="1">
    <source>
        <dbReference type="SAM" id="Coils"/>
    </source>
</evidence>
<dbReference type="Proteomes" id="UP001313282">
    <property type="component" value="Unassembled WGS sequence"/>
</dbReference>
<reference evidence="3 4" key="1">
    <citation type="submission" date="2019-10" db="EMBL/GenBank/DDBJ databases">
        <authorList>
            <person name="Palmer J.M."/>
        </authorList>
    </citation>
    <scope>NUCLEOTIDE SEQUENCE [LARGE SCALE GENOMIC DNA]</scope>
    <source>
        <strain evidence="3 4">TWF718</strain>
    </source>
</reference>
<proteinExistence type="predicted"/>
<evidence type="ECO:0000256" key="2">
    <source>
        <dbReference type="SAM" id="MobiDB-lite"/>
    </source>
</evidence>
<name>A0AAN8MP45_9PEZI</name>